<comment type="caution">
    <text evidence="1">The sequence shown here is derived from an EMBL/GenBank/DDBJ whole genome shotgun (WGS) entry which is preliminary data.</text>
</comment>
<dbReference type="HOGENOM" id="CLU_139617_1_0_10"/>
<reference evidence="1 2" key="1">
    <citation type="submission" date="2013-04" db="EMBL/GenBank/DDBJ databases">
        <title>The Genome Sequence of Parabacteroides goldsteinii DSM 19448.</title>
        <authorList>
            <consortium name="The Broad Institute Genomics Platform"/>
            <person name="Earl A."/>
            <person name="Ward D."/>
            <person name="Feldgarden M."/>
            <person name="Gevers D."/>
            <person name="Martens E."/>
            <person name="Sakamoto M."/>
            <person name="Benno Y."/>
            <person name="Song Y."/>
            <person name="Liu C."/>
            <person name="Lee J."/>
            <person name="Bolanos M."/>
            <person name="Vaisanen M.L."/>
            <person name="Finegold S.M."/>
            <person name="Walker B."/>
            <person name="Young S."/>
            <person name="Zeng Q."/>
            <person name="Gargeya S."/>
            <person name="Fitzgerald M."/>
            <person name="Haas B."/>
            <person name="Abouelleil A."/>
            <person name="Allen A.W."/>
            <person name="Alvarado L."/>
            <person name="Arachchi H.M."/>
            <person name="Berlin A.M."/>
            <person name="Chapman S.B."/>
            <person name="Gainer-Dewar J."/>
            <person name="Goldberg J."/>
            <person name="Griggs A."/>
            <person name="Gujja S."/>
            <person name="Hansen M."/>
            <person name="Howarth C."/>
            <person name="Imamovic A."/>
            <person name="Ireland A."/>
            <person name="Larimer J."/>
            <person name="McCowan C."/>
            <person name="Murphy C."/>
            <person name="Pearson M."/>
            <person name="Poon T.W."/>
            <person name="Priest M."/>
            <person name="Roberts A."/>
            <person name="Saif S."/>
            <person name="Shea T."/>
            <person name="Sisk P."/>
            <person name="Sykes S."/>
            <person name="Wortman J."/>
            <person name="Nusbaum C."/>
            <person name="Birren B."/>
        </authorList>
    </citation>
    <scope>NUCLEOTIDE SEQUENCE [LARGE SCALE GENOMIC DNA]</scope>
    <source>
        <strain evidence="1 2">DSM 19448</strain>
    </source>
</reference>
<protein>
    <recommendedName>
        <fullName evidence="3">VOC domain-containing protein</fullName>
    </recommendedName>
</protein>
<evidence type="ECO:0000313" key="2">
    <source>
        <dbReference type="Proteomes" id="UP000033047"/>
    </source>
</evidence>
<name>A0A0F5ISN3_9BACT</name>
<dbReference type="GeneID" id="69980841"/>
<accession>A0A0F5ISN3</accession>
<dbReference type="STRING" id="927665.HMPREF1535_04231"/>
<dbReference type="RefSeq" id="WP_007655979.1">
    <property type="nucleotide sequence ID" value="NZ_KQ033913.1"/>
</dbReference>
<proteinExistence type="predicted"/>
<gene>
    <name evidence="1" type="ORF">HMPREF1535_04231</name>
</gene>
<dbReference type="PATRIC" id="fig|927665.4.peg.4344"/>
<dbReference type="Proteomes" id="UP000033047">
    <property type="component" value="Unassembled WGS sequence"/>
</dbReference>
<dbReference type="AlphaFoldDB" id="A0A0F5ISN3"/>
<evidence type="ECO:0008006" key="3">
    <source>
        <dbReference type="Google" id="ProtNLM"/>
    </source>
</evidence>
<dbReference type="EMBL" id="AQHV01000022">
    <property type="protein sequence ID" value="KKB48147.1"/>
    <property type="molecule type" value="Genomic_DNA"/>
</dbReference>
<evidence type="ECO:0000313" key="1">
    <source>
        <dbReference type="EMBL" id="KKB48147.1"/>
    </source>
</evidence>
<organism evidence="1 2">
    <name type="scientific">Parabacteroides goldsteinii DSM 19448 = WAL 12034</name>
    <dbReference type="NCBI Taxonomy" id="927665"/>
    <lineage>
        <taxon>Bacteria</taxon>
        <taxon>Pseudomonadati</taxon>
        <taxon>Bacteroidota</taxon>
        <taxon>Bacteroidia</taxon>
        <taxon>Bacteroidales</taxon>
        <taxon>Tannerellaceae</taxon>
        <taxon>Parabacteroides</taxon>
    </lineage>
</organism>
<sequence length="106" mass="11856">MRTFNHVGIITNENQEGAMFNEGLNVWLTDYSKSPNKIEFLKFDDPAKSCLPELVKSNGHIAYTVPSLDEALKDAKVIFGPAVCDEHLTIAFIEEEGIAIELMEIK</sequence>